<dbReference type="GO" id="GO:0016787">
    <property type="term" value="F:hydrolase activity"/>
    <property type="evidence" value="ECO:0007669"/>
    <property type="project" value="UniProtKB-KW"/>
</dbReference>
<feature type="domain" description="Alpha-N-acetylglucosaminidase tim-barrel" evidence="3">
    <location>
        <begin position="140"/>
        <end position="460"/>
    </location>
</feature>
<gene>
    <name evidence="6" type="ORF">GCM10010358_55270</name>
</gene>
<dbReference type="PANTHER" id="PTHR12872">
    <property type="entry name" value="ALPHA-N-ACETYLGLUCOSAMINIDASE"/>
    <property type="match status" value="1"/>
</dbReference>
<evidence type="ECO:0000256" key="2">
    <source>
        <dbReference type="SAM" id="MobiDB-lite"/>
    </source>
</evidence>
<dbReference type="Gene3D" id="1.20.120.670">
    <property type="entry name" value="N-acetyl-b-d-glucoasminidase"/>
    <property type="match status" value="1"/>
</dbReference>
<dbReference type="InterPro" id="IPR006311">
    <property type="entry name" value="TAT_signal"/>
</dbReference>
<dbReference type="EMBL" id="BMVU01000033">
    <property type="protein sequence ID" value="GGX94349.1"/>
    <property type="molecule type" value="Genomic_DNA"/>
</dbReference>
<feature type="domain" description="Alpha-N-acetylglucosaminidase C-terminal" evidence="5">
    <location>
        <begin position="470"/>
        <end position="733"/>
    </location>
</feature>
<evidence type="ECO:0000259" key="5">
    <source>
        <dbReference type="Pfam" id="PF12972"/>
    </source>
</evidence>
<dbReference type="InterPro" id="IPR024732">
    <property type="entry name" value="NAGLU_C"/>
</dbReference>
<dbReference type="Pfam" id="PF12972">
    <property type="entry name" value="NAGLU_C"/>
    <property type="match status" value="1"/>
</dbReference>
<dbReference type="RefSeq" id="WP_190193027.1">
    <property type="nucleotide sequence ID" value="NZ_BMVU01000033.1"/>
</dbReference>
<dbReference type="Pfam" id="PF12971">
    <property type="entry name" value="NAGLU_N"/>
    <property type="match status" value="1"/>
</dbReference>
<proteinExistence type="predicted"/>
<feature type="region of interest" description="Disordered" evidence="2">
    <location>
        <begin position="18"/>
        <end position="37"/>
    </location>
</feature>
<dbReference type="AlphaFoldDB" id="A0A918NTN0"/>
<dbReference type="PROSITE" id="PS51257">
    <property type="entry name" value="PROKAR_LIPOPROTEIN"/>
    <property type="match status" value="1"/>
</dbReference>
<dbReference type="GO" id="GO:0005975">
    <property type="term" value="P:carbohydrate metabolic process"/>
    <property type="evidence" value="ECO:0007669"/>
    <property type="project" value="UniProtKB-ARBA"/>
</dbReference>
<dbReference type="PROSITE" id="PS51318">
    <property type="entry name" value="TAT"/>
    <property type="match status" value="1"/>
</dbReference>
<dbReference type="Gene3D" id="3.20.20.80">
    <property type="entry name" value="Glycosidases"/>
    <property type="match status" value="1"/>
</dbReference>
<accession>A0A918NTN0</accession>
<evidence type="ECO:0000259" key="4">
    <source>
        <dbReference type="Pfam" id="PF12971"/>
    </source>
</evidence>
<dbReference type="PANTHER" id="PTHR12872:SF1">
    <property type="entry name" value="ALPHA-N-ACETYLGLUCOSAMINIDASE"/>
    <property type="match status" value="1"/>
</dbReference>
<name>A0A918NTN0_9ACTN</name>
<evidence type="ECO:0000313" key="6">
    <source>
        <dbReference type="EMBL" id="GGX94349.1"/>
    </source>
</evidence>
<dbReference type="InterPro" id="IPR029018">
    <property type="entry name" value="Hex-like_dom2"/>
</dbReference>
<dbReference type="Proteomes" id="UP000619244">
    <property type="component" value="Unassembled WGS sequence"/>
</dbReference>
<evidence type="ECO:0000313" key="7">
    <source>
        <dbReference type="Proteomes" id="UP000619244"/>
    </source>
</evidence>
<reference evidence="6" key="2">
    <citation type="submission" date="2020-09" db="EMBL/GenBank/DDBJ databases">
        <authorList>
            <person name="Sun Q."/>
            <person name="Ohkuma M."/>
        </authorList>
    </citation>
    <scope>NUCLEOTIDE SEQUENCE</scope>
    <source>
        <strain evidence="6">JCM 4790</strain>
    </source>
</reference>
<sequence>MPMARRSFLSAVAGSAGAGAACTPRTPDDGTDGADGPLEAVAHVDGGAAATAAARRLLPDHWEQLLFRTTEETDTFHVAGRAGRVTLGGDTACVQLTGLRWYLKHVAHAHIGWAGRQTELPAELPGPGEAVARTADVPHRFALNDTNDGYTNAYHDWAYWEHEIDVLALHGYNEVLVYTGADALYHRVFQEFGYADEELRAWIPGPAHQPWWLLQNLSAFPHPVSRQLLDARAALGRRIADRLRELGMTPVFPGWFGTVPPGFAERNPGARTVAQGTWIGLPRPDWLDPRGEHFARVGEVFYRVQEEMFGPSTLFKMDLLHEGGKPGDVPVGEAARGVERALRTARPDAVWVILGWQRNPPAAIMDAVDNARMLIVDGLSDRFPRVTDREADWGGTPYAFGSIWNFGGHTALGANTRDWVELYPKWRDREGSTLRGVALLPEAADNNPAAFELFSELPWSDGSPVDLKQWFANWAHARYGARDPHAEAAWDVLRRTAYGTTRADSWSEHADGLFGARPSLTARRAASWSPKELRYRAEDFEPALDELLKVRAELRGSSAYRRDLLDVARQALSNRSRVLLPRIRTAYEAKDAAAFEELTRVWLSLVDALEALVATDADHLTGRWVADARAWGADAAERDRLAYDNLSLLTVWATREGANAGLRDYANREWSGLVGGLYRLRWSTWFAELWAALQNGRAPKEIDWFALEDRWTRAPGALAAEPSGDTYRAAVRVRDLLTESPGAPGAPGQGPVRDSRQA</sequence>
<organism evidence="6 7">
    <name type="scientific">Streptomyces minutiscleroticus</name>
    <dbReference type="NCBI Taxonomy" id="68238"/>
    <lineage>
        <taxon>Bacteria</taxon>
        <taxon>Bacillati</taxon>
        <taxon>Actinomycetota</taxon>
        <taxon>Actinomycetes</taxon>
        <taxon>Kitasatosporales</taxon>
        <taxon>Streptomycetaceae</taxon>
        <taxon>Streptomyces</taxon>
    </lineage>
</organism>
<feature type="domain" description="Alpha-N-acetylglucosaminidase N-terminal" evidence="4">
    <location>
        <begin position="48"/>
        <end position="125"/>
    </location>
</feature>
<dbReference type="Gene3D" id="3.30.379.10">
    <property type="entry name" value="Chitobiase/beta-hexosaminidase domain 2-like"/>
    <property type="match status" value="1"/>
</dbReference>
<feature type="region of interest" description="Disordered" evidence="2">
    <location>
        <begin position="738"/>
        <end position="758"/>
    </location>
</feature>
<protein>
    <submittedName>
        <fullName evidence="6">Alpha-N-acetylglucosaminidase</fullName>
    </submittedName>
</protein>
<dbReference type="InterPro" id="IPR024240">
    <property type="entry name" value="NAGLU_N"/>
</dbReference>
<dbReference type="InterPro" id="IPR007781">
    <property type="entry name" value="NAGLU"/>
</dbReference>
<evidence type="ECO:0000256" key="1">
    <source>
        <dbReference type="ARBA" id="ARBA00022801"/>
    </source>
</evidence>
<keyword evidence="1" id="KW-0378">Hydrolase</keyword>
<dbReference type="Pfam" id="PF05089">
    <property type="entry name" value="NAGLU"/>
    <property type="match status" value="1"/>
</dbReference>
<reference evidence="6" key="1">
    <citation type="journal article" date="2014" name="Int. J. Syst. Evol. Microbiol.">
        <title>Complete genome sequence of Corynebacterium casei LMG S-19264T (=DSM 44701T), isolated from a smear-ripened cheese.</title>
        <authorList>
            <consortium name="US DOE Joint Genome Institute (JGI-PGF)"/>
            <person name="Walter F."/>
            <person name="Albersmeier A."/>
            <person name="Kalinowski J."/>
            <person name="Ruckert C."/>
        </authorList>
    </citation>
    <scope>NUCLEOTIDE SEQUENCE</scope>
    <source>
        <strain evidence="6">JCM 4790</strain>
    </source>
</reference>
<comment type="caution">
    <text evidence="6">The sequence shown here is derived from an EMBL/GenBank/DDBJ whole genome shotgun (WGS) entry which is preliminary data.</text>
</comment>
<dbReference type="InterPro" id="IPR024733">
    <property type="entry name" value="NAGLU_tim-barrel"/>
</dbReference>
<evidence type="ECO:0000259" key="3">
    <source>
        <dbReference type="Pfam" id="PF05089"/>
    </source>
</evidence>
<keyword evidence="7" id="KW-1185">Reference proteome</keyword>